<dbReference type="eggNOG" id="KOG4442">
    <property type="taxonomic scope" value="Eukaryota"/>
</dbReference>
<dbReference type="CDD" id="cd00201">
    <property type="entry name" value="WW"/>
    <property type="match status" value="1"/>
</dbReference>
<evidence type="ECO:0000259" key="12">
    <source>
        <dbReference type="PROSITE" id="PS50868"/>
    </source>
</evidence>
<dbReference type="PROSITE" id="PS50020">
    <property type="entry name" value="WW_DOMAIN_2"/>
    <property type="match status" value="1"/>
</dbReference>
<dbReference type="SUPFAM" id="SSF51045">
    <property type="entry name" value="WW domain"/>
    <property type="match status" value="1"/>
</dbReference>
<dbReference type="GO" id="GO:0005694">
    <property type="term" value="C:chromosome"/>
    <property type="evidence" value="ECO:0007669"/>
    <property type="project" value="UniProtKB-SubCell"/>
</dbReference>
<name>A0A1I7TJY7_9PELO</name>
<feature type="region of interest" description="Disordered" evidence="9">
    <location>
        <begin position="77"/>
        <end position="101"/>
    </location>
</feature>
<dbReference type="Pfam" id="PF00856">
    <property type="entry name" value="SET"/>
    <property type="match status" value="1"/>
</dbReference>
<comment type="subcellular location">
    <subcellularLocation>
        <location evidence="2">Chromosome</location>
    </subcellularLocation>
    <subcellularLocation>
        <location evidence="1">Nucleus</location>
    </subcellularLocation>
</comment>
<dbReference type="InterPro" id="IPR001202">
    <property type="entry name" value="WW_dom"/>
</dbReference>
<dbReference type="PROSITE" id="PS50280">
    <property type="entry name" value="SET"/>
    <property type="match status" value="1"/>
</dbReference>
<feature type="region of interest" description="Disordered" evidence="9">
    <location>
        <begin position="181"/>
        <end position="260"/>
    </location>
</feature>
<feature type="compositionally biased region" description="Basic residues" evidence="9">
    <location>
        <begin position="32"/>
        <end position="41"/>
    </location>
</feature>
<evidence type="ECO:0000256" key="1">
    <source>
        <dbReference type="ARBA" id="ARBA00004123"/>
    </source>
</evidence>
<feature type="compositionally biased region" description="Polar residues" evidence="9">
    <location>
        <begin position="1090"/>
        <end position="1110"/>
    </location>
</feature>
<feature type="compositionally biased region" description="Basic residues" evidence="9">
    <location>
        <begin position="1157"/>
        <end position="1181"/>
    </location>
</feature>
<feature type="region of interest" description="Disordered" evidence="9">
    <location>
        <begin position="365"/>
        <end position="638"/>
    </location>
</feature>
<keyword evidence="7" id="KW-0539">Nucleus</keyword>
<evidence type="ECO:0000259" key="11">
    <source>
        <dbReference type="PROSITE" id="PS50280"/>
    </source>
</evidence>
<dbReference type="Proteomes" id="UP000095282">
    <property type="component" value="Unplaced"/>
</dbReference>
<feature type="domain" description="Post-SET" evidence="12">
    <location>
        <begin position="838"/>
        <end position="854"/>
    </location>
</feature>
<feature type="coiled-coil region" evidence="8">
    <location>
        <begin position="1311"/>
        <end position="1338"/>
    </location>
</feature>
<feature type="region of interest" description="Disordered" evidence="9">
    <location>
        <begin position="1080"/>
        <end position="1124"/>
    </location>
</feature>
<dbReference type="FunFam" id="2.170.270.10:FF:000066">
    <property type="entry name" value="Histone-lysine N-methyltransferase"/>
    <property type="match status" value="1"/>
</dbReference>
<keyword evidence="5" id="KW-0808">Transferase</keyword>
<keyword evidence="14" id="KW-1185">Reference proteome</keyword>
<feature type="region of interest" description="Disordered" evidence="9">
    <location>
        <begin position="1432"/>
        <end position="1471"/>
    </location>
</feature>
<feature type="compositionally biased region" description="Basic and acidic residues" evidence="9">
    <location>
        <begin position="470"/>
        <end position="638"/>
    </location>
</feature>
<feature type="compositionally biased region" description="Low complexity" evidence="9">
    <location>
        <begin position="370"/>
        <end position="390"/>
    </location>
</feature>
<sequence>MVQTRRKTAAAAQDGAIKENKVEPVAPPTPTKRGKRGRPPKVKNEAVAIDIPSTSLSKDGEKFDEAENGELLLLKEETEFSEKTETNRKEKSSDISVDFKAENSVASTHNFEIQSNAKVKMQEDTTYFVEEIAAKEIKAEVSEPTLPVHPDDPQPSSLCANSINKTGVANSIIEPTLNFSASSSSASIPVSSPKVEEPFAVTSIDEESKPSSTNEESESMDIADSESEGENNIPSDEDVPDKSSLSTPLPEMKASVNDKSEEICLDVDTKLSDNNTGLSPWDRSEEKVACNPLSSPTLSRPRIHFLHPAYSSFASDPSCASPQAASTEVGTVPDSEKVENGFSGAFKMTFKKGINNALLKSSALDQHVTSLSSSSSSTLSSATPEASASEPAPPPPKRSSNFGMSASSELPPPQMVQLPKLSFFNAQPAASSASSEIDDSEDRSQPKSTTPVPVVTPTKYTESDILALRAKADKVAKNIARRREEDRHTQGREDYDRRRDGRDDRDDRDRRDERDRRDDRDERDRRDERDERDRRDERERRYKRGDSEHRNEQQTRSRQREDDERRAREREREVTKRHDREREEERVHRQKEEEKRKRDEESNRRKEEEETKQKEEERKQKEEEEAKLEEGKRIKEEEMKIPPFDPITECIYMTKNATKKKTESLECECYRTGGNCSDNTCVNRAMLTECPSSCRAKCKNQRFAKKKYAAVEVFHTGTAKGCGLRAVKDIKEGRFIIEYIGEVVEREDYEKRKIKYAADKKHKHHYLCDTGVYTIDATVRGNISRFVNHSCDPNAICEKWSVPKTPGDISRIGFFCKRFIKAGEEISFDYQFVNYGREAQQCFCGASTCDGWIGRKAEECSTDEDENDIITTRDIDIDEEEEEKLEELDELEPHERIVLIRDMLDDLVIGNKKHAKKVITIATRITDHAQRENLIKDIFSPNTSLATQSFYAHSGMATLMGEWLEADDYSLVNLKLVQVILQTLHGDVFVPCAKADPFLLEVLAHWMSSSLGDWVDIHVVANSLVTCVQEPNKNYKAVGDEIQKDITDNFSRVKEMAARLSHHWFNRSVSFRIPKKVREPVKDVTDRPENVSSSSQAPENSRSNHDSTNSQRHHHSYSSSYYDDRESHPRFFNNGNDVHQYRFTGYHGNNYKANYLPRKRSKDSYRDRRRHGHRSRSRSRSRSVSPYNNKRRRMDERENQRGRSPAHDRRAISPNEKSSGSRKSADRGYMKTDAQVGASVKEEIEQQVALVYPQEHQRVPYQVYPYGSYEPPYYAPNTYYQQVYPPDTVALAMGNFPPSDKLRELYQKATIEQLTERLESVKEELEIINQELATKHAEKTRLEEIRRQTEIESRAKFTWGIARAADGEIYYYHKITKETQWTIPTADQGTYEPIEMAPPIPNIALTGENSVIQQLENPKPEVQDATSVAMREEHVDRQLGTNRNISVKSVSPASSRDKRDSSRHREVVRNGSTNDHRIRKFKYDLEYCISSVVTTHYRLQKSREITSDKTAWLIKLIAKEMYKRESSQCGFDHCLTENTEKKVKNYTKSLIDRKLESNDLWKGYGGR</sequence>
<proteinExistence type="predicted"/>
<keyword evidence="4" id="KW-0489">Methyltransferase</keyword>
<feature type="domain" description="WW" evidence="10">
    <location>
        <begin position="1359"/>
        <end position="1386"/>
    </location>
</feature>
<dbReference type="InterPro" id="IPR050777">
    <property type="entry name" value="SET2_Histone-Lys_MeTrsfase"/>
</dbReference>
<dbReference type="InterPro" id="IPR046341">
    <property type="entry name" value="SET_dom_sf"/>
</dbReference>
<feature type="region of interest" description="Disordered" evidence="9">
    <location>
        <begin position="142"/>
        <end position="162"/>
    </location>
</feature>
<dbReference type="SUPFAM" id="SSF82199">
    <property type="entry name" value="SET domain"/>
    <property type="match status" value="1"/>
</dbReference>
<feature type="region of interest" description="Disordered" evidence="9">
    <location>
        <begin position="1147"/>
        <end position="1229"/>
    </location>
</feature>
<evidence type="ECO:0000313" key="14">
    <source>
        <dbReference type="Proteomes" id="UP000095282"/>
    </source>
</evidence>
<dbReference type="STRING" id="1561998.A0A1I7TJY7"/>
<dbReference type="SMART" id="SM00456">
    <property type="entry name" value="WW"/>
    <property type="match status" value="1"/>
</dbReference>
<feature type="compositionally biased region" description="Basic and acidic residues" evidence="9">
    <location>
        <begin position="1193"/>
        <end position="1211"/>
    </location>
</feature>
<dbReference type="PROSITE" id="PS01159">
    <property type="entry name" value="WW_DOMAIN_1"/>
    <property type="match status" value="1"/>
</dbReference>
<dbReference type="Gene3D" id="2.170.270.10">
    <property type="entry name" value="SET domain"/>
    <property type="match status" value="1"/>
</dbReference>
<keyword evidence="8" id="KW-0175">Coiled coil</keyword>
<dbReference type="SMART" id="SM00570">
    <property type="entry name" value="AWS"/>
    <property type="match status" value="1"/>
</dbReference>
<feature type="domain" description="SET" evidence="11">
    <location>
        <begin position="709"/>
        <end position="831"/>
    </location>
</feature>
<feature type="domain" description="AWS" evidence="13">
    <location>
        <begin position="662"/>
        <end position="707"/>
    </location>
</feature>
<dbReference type="InterPro" id="IPR036020">
    <property type="entry name" value="WW_dom_sf"/>
</dbReference>
<evidence type="ECO:0000256" key="6">
    <source>
        <dbReference type="ARBA" id="ARBA00022691"/>
    </source>
</evidence>
<reference evidence="15" key="1">
    <citation type="submission" date="2016-11" db="UniProtKB">
        <authorList>
            <consortium name="WormBaseParasite"/>
        </authorList>
    </citation>
    <scope>IDENTIFICATION</scope>
</reference>
<keyword evidence="6" id="KW-0949">S-adenosyl-L-methionine</keyword>
<dbReference type="GO" id="GO:0140938">
    <property type="term" value="F:histone H3 methyltransferase activity"/>
    <property type="evidence" value="ECO:0007669"/>
    <property type="project" value="UniProtKB-ARBA"/>
</dbReference>
<feature type="compositionally biased region" description="Polar residues" evidence="9">
    <location>
        <begin position="1439"/>
        <end position="1453"/>
    </location>
</feature>
<keyword evidence="3" id="KW-0158">Chromosome</keyword>
<evidence type="ECO:0000256" key="2">
    <source>
        <dbReference type="ARBA" id="ARBA00004286"/>
    </source>
</evidence>
<evidence type="ECO:0000256" key="5">
    <source>
        <dbReference type="ARBA" id="ARBA00022679"/>
    </source>
</evidence>
<dbReference type="SMART" id="SM00508">
    <property type="entry name" value="PostSET"/>
    <property type="match status" value="1"/>
</dbReference>
<evidence type="ECO:0000256" key="8">
    <source>
        <dbReference type="SAM" id="Coils"/>
    </source>
</evidence>
<dbReference type="InterPro" id="IPR006560">
    <property type="entry name" value="AWS_dom"/>
</dbReference>
<evidence type="ECO:0000313" key="15">
    <source>
        <dbReference type="WBParaSite" id="Csp11.Scaffold627.g6650.t1"/>
    </source>
</evidence>
<dbReference type="GO" id="GO:0016279">
    <property type="term" value="F:protein-lysine N-methyltransferase activity"/>
    <property type="evidence" value="ECO:0007669"/>
    <property type="project" value="UniProtKB-ARBA"/>
</dbReference>
<dbReference type="Gene3D" id="2.20.70.10">
    <property type="match status" value="1"/>
</dbReference>
<dbReference type="PROSITE" id="PS50868">
    <property type="entry name" value="POST_SET"/>
    <property type="match status" value="1"/>
</dbReference>
<accession>A0A1I7TJY7</accession>
<dbReference type="SMART" id="SM00317">
    <property type="entry name" value="SET"/>
    <property type="match status" value="1"/>
</dbReference>
<dbReference type="GO" id="GO:0005634">
    <property type="term" value="C:nucleus"/>
    <property type="evidence" value="ECO:0007669"/>
    <property type="project" value="UniProtKB-SubCell"/>
</dbReference>
<evidence type="ECO:0000256" key="7">
    <source>
        <dbReference type="ARBA" id="ARBA00023242"/>
    </source>
</evidence>
<feature type="compositionally biased region" description="Basic and acidic residues" evidence="9">
    <location>
        <begin position="1455"/>
        <end position="1468"/>
    </location>
</feature>
<dbReference type="InterPro" id="IPR001214">
    <property type="entry name" value="SET_dom"/>
</dbReference>
<dbReference type="PROSITE" id="PS51215">
    <property type="entry name" value="AWS"/>
    <property type="match status" value="1"/>
</dbReference>
<feature type="compositionally biased region" description="Low complexity" evidence="9">
    <location>
        <begin position="449"/>
        <end position="458"/>
    </location>
</feature>
<dbReference type="WBParaSite" id="Csp11.Scaffold627.g6650.t1">
    <property type="protein sequence ID" value="Csp11.Scaffold627.g6650.t1"/>
    <property type="gene ID" value="Csp11.Scaffold627.g6650"/>
</dbReference>
<protein>
    <submittedName>
        <fullName evidence="15">Histone-lysine N-methyltransferase</fullName>
    </submittedName>
</protein>
<feature type="compositionally biased region" description="Low complexity" evidence="9">
    <location>
        <begin position="181"/>
        <end position="193"/>
    </location>
</feature>
<feature type="compositionally biased region" description="Acidic residues" evidence="9">
    <location>
        <begin position="215"/>
        <end position="239"/>
    </location>
</feature>
<evidence type="ECO:0000259" key="13">
    <source>
        <dbReference type="PROSITE" id="PS51215"/>
    </source>
</evidence>
<organism evidence="14 15">
    <name type="scientific">Caenorhabditis tropicalis</name>
    <dbReference type="NCBI Taxonomy" id="1561998"/>
    <lineage>
        <taxon>Eukaryota</taxon>
        <taxon>Metazoa</taxon>
        <taxon>Ecdysozoa</taxon>
        <taxon>Nematoda</taxon>
        <taxon>Chromadorea</taxon>
        <taxon>Rhabditida</taxon>
        <taxon>Rhabditina</taxon>
        <taxon>Rhabditomorpha</taxon>
        <taxon>Rhabditoidea</taxon>
        <taxon>Rhabditidae</taxon>
        <taxon>Peloderinae</taxon>
        <taxon>Caenorhabditis</taxon>
    </lineage>
</organism>
<evidence type="ECO:0000259" key="10">
    <source>
        <dbReference type="PROSITE" id="PS50020"/>
    </source>
</evidence>
<feature type="compositionally biased region" description="Polar residues" evidence="9">
    <location>
        <begin position="398"/>
        <end position="408"/>
    </location>
</feature>
<feature type="compositionally biased region" description="Basic and acidic residues" evidence="9">
    <location>
        <begin position="1080"/>
        <end position="1089"/>
    </location>
</feature>
<evidence type="ECO:0000256" key="3">
    <source>
        <dbReference type="ARBA" id="ARBA00022454"/>
    </source>
</evidence>
<dbReference type="Pfam" id="PF17907">
    <property type="entry name" value="AWS"/>
    <property type="match status" value="1"/>
</dbReference>
<dbReference type="InterPro" id="IPR003616">
    <property type="entry name" value="Post-SET_dom"/>
</dbReference>
<evidence type="ECO:0000256" key="9">
    <source>
        <dbReference type="SAM" id="MobiDB-lite"/>
    </source>
</evidence>
<feature type="region of interest" description="Disordered" evidence="9">
    <location>
        <begin position="1"/>
        <end position="44"/>
    </location>
</feature>
<dbReference type="GO" id="GO:0032259">
    <property type="term" value="P:methylation"/>
    <property type="evidence" value="ECO:0007669"/>
    <property type="project" value="UniProtKB-KW"/>
</dbReference>
<evidence type="ECO:0000256" key="4">
    <source>
        <dbReference type="ARBA" id="ARBA00022603"/>
    </source>
</evidence>
<dbReference type="PANTHER" id="PTHR22884">
    <property type="entry name" value="SET DOMAIN PROTEINS"/>
    <property type="match status" value="1"/>
</dbReference>